<evidence type="ECO:0000313" key="3">
    <source>
        <dbReference type="EMBL" id="KFB47504.1"/>
    </source>
</evidence>
<proteinExistence type="predicted"/>
<dbReference type="STRING" id="74873.A0A084WBB0"/>
<dbReference type="Pfam" id="PF00050">
    <property type="entry name" value="Kazal_1"/>
    <property type="match status" value="1"/>
</dbReference>
<dbReference type="AlphaFoldDB" id="A0A084WBB0"/>
<feature type="domain" description="Kazal-like" evidence="2">
    <location>
        <begin position="34"/>
        <end position="87"/>
    </location>
</feature>
<dbReference type="InterPro" id="IPR002350">
    <property type="entry name" value="Kazal_dom"/>
</dbReference>
<dbReference type="GO" id="GO:0005615">
    <property type="term" value="C:extracellular space"/>
    <property type="evidence" value="ECO:0007669"/>
    <property type="project" value="TreeGrafter"/>
</dbReference>
<organism evidence="3">
    <name type="scientific">Anopheles sinensis</name>
    <name type="common">Mosquito</name>
    <dbReference type="NCBI Taxonomy" id="74873"/>
    <lineage>
        <taxon>Eukaryota</taxon>
        <taxon>Metazoa</taxon>
        <taxon>Ecdysozoa</taxon>
        <taxon>Arthropoda</taxon>
        <taxon>Hexapoda</taxon>
        <taxon>Insecta</taxon>
        <taxon>Pterygota</taxon>
        <taxon>Neoptera</taxon>
        <taxon>Endopterygota</taxon>
        <taxon>Diptera</taxon>
        <taxon>Nematocera</taxon>
        <taxon>Culicoidea</taxon>
        <taxon>Culicidae</taxon>
        <taxon>Anophelinae</taxon>
        <taxon>Anopheles</taxon>
    </lineage>
</organism>
<feature type="signal peptide" evidence="1">
    <location>
        <begin position="1"/>
        <end position="24"/>
    </location>
</feature>
<dbReference type="SMART" id="SM00280">
    <property type="entry name" value="KAZAL"/>
    <property type="match status" value="1"/>
</dbReference>
<dbReference type="EMBL" id="KE525331">
    <property type="protein sequence ID" value="KFB47504.1"/>
    <property type="molecule type" value="Genomic_DNA"/>
</dbReference>
<evidence type="ECO:0000259" key="2">
    <source>
        <dbReference type="PROSITE" id="PS51465"/>
    </source>
</evidence>
<dbReference type="PANTHER" id="PTHR21131:SF0">
    <property type="entry name" value="GEO10195P1-RELATED"/>
    <property type="match status" value="1"/>
</dbReference>
<name>A0A084WBB0_ANOSI</name>
<dbReference type="Proteomes" id="UP000030765">
    <property type="component" value="Unassembled WGS sequence"/>
</dbReference>
<dbReference type="OrthoDB" id="88467at2759"/>
<dbReference type="PANTHER" id="PTHR21131">
    <property type="entry name" value="SERINE-TYPE ENDOPEPTIDASE INHIBITOR"/>
    <property type="match status" value="1"/>
</dbReference>
<reference evidence="4" key="2">
    <citation type="submission" date="2020-05" db="UniProtKB">
        <authorList>
            <consortium name="EnsemblMetazoa"/>
        </authorList>
    </citation>
    <scope>IDENTIFICATION</scope>
</reference>
<keyword evidence="1" id="KW-0732">Signal</keyword>
<feature type="chain" id="PRO_5001784627" evidence="1">
    <location>
        <begin position="25"/>
        <end position="95"/>
    </location>
</feature>
<dbReference type="PROSITE" id="PS00282">
    <property type="entry name" value="KAZAL_1"/>
    <property type="match status" value="1"/>
</dbReference>
<evidence type="ECO:0000256" key="1">
    <source>
        <dbReference type="SAM" id="SignalP"/>
    </source>
</evidence>
<dbReference type="InterPro" id="IPR036058">
    <property type="entry name" value="Kazal_dom_sf"/>
</dbReference>
<dbReference type="CDD" id="cd00104">
    <property type="entry name" value="KAZAL_FS"/>
    <property type="match status" value="1"/>
</dbReference>
<dbReference type="VEuPathDB" id="VectorBase:ASIC015458"/>
<dbReference type="PROSITE" id="PS51465">
    <property type="entry name" value="KAZAL_2"/>
    <property type="match status" value="1"/>
</dbReference>
<keyword evidence="5" id="KW-1185">Reference proteome</keyword>
<evidence type="ECO:0000313" key="4">
    <source>
        <dbReference type="EnsemblMetazoa" id="ASIC015458-PA"/>
    </source>
</evidence>
<dbReference type="SUPFAM" id="SSF100895">
    <property type="entry name" value="Kazal-type serine protease inhibitors"/>
    <property type="match status" value="1"/>
</dbReference>
<evidence type="ECO:0000313" key="5">
    <source>
        <dbReference type="Proteomes" id="UP000030765"/>
    </source>
</evidence>
<protein>
    <submittedName>
        <fullName evidence="3">AGAP011482-PA-like protein</fullName>
    </submittedName>
    <submittedName>
        <fullName evidence="4">Kazal-like domain-containing protein</fullName>
    </submittedName>
</protein>
<dbReference type="Gene3D" id="3.30.60.30">
    <property type="match status" value="1"/>
</dbReference>
<dbReference type="EnsemblMetazoa" id="ASIC015458-RA">
    <property type="protein sequence ID" value="ASIC015458-PA"/>
    <property type="gene ID" value="ASIC015458"/>
</dbReference>
<dbReference type="InterPro" id="IPR053265">
    <property type="entry name" value="Serpin"/>
</dbReference>
<gene>
    <name evidence="3" type="ORF">ZHAS_00015458</name>
</gene>
<dbReference type="EMBL" id="ATLV01022331">
    <property type="status" value="NOT_ANNOTATED_CDS"/>
    <property type="molecule type" value="Genomic_DNA"/>
</dbReference>
<sequence length="95" mass="10629">MRFMSTQLLLALVLLSMLAWNVKAKPDQANPDQATRPPPCPCPRIYLPVCGSDLKTYGNECVLNCRINSSYGERINLTLLREGECVEGDTVEEEK</sequence>
<reference evidence="3 5" key="1">
    <citation type="journal article" date="2014" name="BMC Genomics">
        <title>Genome sequence of Anopheles sinensis provides insight into genetics basis of mosquito competence for malaria parasites.</title>
        <authorList>
            <person name="Zhou D."/>
            <person name="Zhang D."/>
            <person name="Ding G."/>
            <person name="Shi L."/>
            <person name="Hou Q."/>
            <person name="Ye Y."/>
            <person name="Xu Y."/>
            <person name="Zhou H."/>
            <person name="Xiong C."/>
            <person name="Li S."/>
            <person name="Yu J."/>
            <person name="Hong S."/>
            <person name="Yu X."/>
            <person name="Zou P."/>
            <person name="Chen C."/>
            <person name="Chang X."/>
            <person name="Wang W."/>
            <person name="Lv Y."/>
            <person name="Sun Y."/>
            <person name="Ma L."/>
            <person name="Shen B."/>
            <person name="Zhu C."/>
        </authorList>
    </citation>
    <scope>NUCLEOTIDE SEQUENCE [LARGE SCALE GENOMIC DNA]</scope>
</reference>
<accession>A0A084WBB0</accession>